<dbReference type="AlphaFoldDB" id="A0A2J7ZIM7"/>
<keyword evidence="2" id="KW-1185">Reference proteome</keyword>
<comment type="caution">
    <text evidence="1">The sequence shown here is derived from an EMBL/GenBank/DDBJ whole genome shotgun (WGS) entry which is preliminary data.</text>
</comment>
<sequence>MMGAFFFALNKGSGYPRWPAGRAYRTLPGVLRAGRRAILHPAGVLRVSMEAELAGLDITDLTKAGVNLAAANNSAANGSVHSNSASAYAYGSAGGDNSNHAHYSRYNQLYPLGLLQRPRRLRRPVWMKQLRL</sequence>
<dbReference type="EMBL" id="PGGS01001693">
    <property type="protein sequence ID" value="PNH00116.1"/>
    <property type="molecule type" value="Genomic_DNA"/>
</dbReference>
<evidence type="ECO:0000313" key="2">
    <source>
        <dbReference type="Proteomes" id="UP000236333"/>
    </source>
</evidence>
<proteinExistence type="predicted"/>
<protein>
    <submittedName>
        <fullName evidence="1">Uncharacterized protein</fullName>
    </submittedName>
</protein>
<evidence type="ECO:0000313" key="1">
    <source>
        <dbReference type="EMBL" id="PNH00116.1"/>
    </source>
</evidence>
<reference evidence="1 2" key="1">
    <citation type="journal article" date="2017" name="Mol. Biol. Evol.">
        <title>The 4-celled Tetrabaena socialis nuclear genome reveals the essential components for genetic control of cell number at the origin of multicellularity in the volvocine lineage.</title>
        <authorList>
            <person name="Featherston J."/>
            <person name="Arakaki Y."/>
            <person name="Hanschen E.R."/>
            <person name="Ferris P.J."/>
            <person name="Michod R.E."/>
            <person name="Olson B.J.S.C."/>
            <person name="Nozaki H."/>
            <person name="Durand P.M."/>
        </authorList>
    </citation>
    <scope>NUCLEOTIDE SEQUENCE [LARGE SCALE GENOMIC DNA]</scope>
    <source>
        <strain evidence="1 2">NIES-571</strain>
    </source>
</reference>
<accession>A0A2J7ZIM7</accession>
<dbReference type="Proteomes" id="UP000236333">
    <property type="component" value="Unassembled WGS sequence"/>
</dbReference>
<name>A0A2J7ZIM7_9CHLO</name>
<gene>
    <name evidence="1" type="ORF">TSOC_014075</name>
</gene>
<organism evidence="1 2">
    <name type="scientific">Tetrabaena socialis</name>
    <dbReference type="NCBI Taxonomy" id="47790"/>
    <lineage>
        <taxon>Eukaryota</taxon>
        <taxon>Viridiplantae</taxon>
        <taxon>Chlorophyta</taxon>
        <taxon>core chlorophytes</taxon>
        <taxon>Chlorophyceae</taxon>
        <taxon>CS clade</taxon>
        <taxon>Chlamydomonadales</taxon>
        <taxon>Tetrabaenaceae</taxon>
        <taxon>Tetrabaena</taxon>
    </lineage>
</organism>